<evidence type="ECO:0000256" key="1">
    <source>
        <dbReference type="SAM" id="Coils"/>
    </source>
</evidence>
<feature type="compositionally biased region" description="Low complexity" evidence="2">
    <location>
        <begin position="83"/>
        <end position="97"/>
    </location>
</feature>
<dbReference type="OrthoDB" id="66964at2759"/>
<keyword evidence="1" id="KW-0175">Coiled coil</keyword>
<evidence type="ECO:0000256" key="2">
    <source>
        <dbReference type="SAM" id="MobiDB-lite"/>
    </source>
</evidence>
<accession>A0A9P9ACL0</accession>
<reference evidence="3" key="1">
    <citation type="journal article" date="2021" name="Nat. Commun.">
        <title>Genetic determinants of endophytism in the Arabidopsis root mycobiome.</title>
        <authorList>
            <person name="Mesny F."/>
            <person name="Miyauchi S."/>
            <person name="Thiergart T."/>
            <person name="Pickel B."/>
            <person name="Atanasova L."/>
            <person name="Karlsson M."/>
            <person name="Huettel B."/>
            <person name="Barry K.W."/>
            <person name="Haridas S."/>
            <person name="Chen C."/>
            <person name="Bauer D."/>
            <person name="Andreopoulos W."/>
            <person name="Pangilinan J."/>
            <person name="LaButti K."/>
            <person name="Riley R."/>
            <person name="Lipzen A."/>
            <person name="Clum A."/>
            <person name="Drula E."/>
            <person name="Henrissat B."/>
            <person name="Kohler A."/>
            <person name="Grigoriev I.V."/>
            <person name="Martin F.M."/>
            <person name="Hacquard S."/>
        </authorList>
    </citation>
    <scope>NUCLEOTIDE SEQUENCE</scope>
    <source>
        <strain evidence="3">MPI-SDFR-AT-0117</strain>
    </source>
</reference>
<protein>
    <submittedName>
        <fullName evidence="3">Uncharacterized protein</fullName>
    </submittedName>
</protein>
<name>A0A9P9ACL0_9PEZI</name>
<dbReference type="AlphaFoldDB" id="A0A9P9ACL0"/>
<keyword evidence="4" id="KW-1185">Reference proteome</keyword>
<comment type="caution">
    <text evidence="3">The sequence shown here is derived from an EMBL/GenBank/DDBJ whole genome shotgun (WGS) entry which is preliminary data.</text>
</comment>
<organism evidence="3 4">
    <name type="scientific">Plectosphaerella plurivora</name>
    <dbReference type="NCBI Taxonomy" id="936078"/>
    <lineage>
        <taxon>Eukaryota</taxon>
        <taxon>Fungi</taxon>
        <taxon>Dikarya</taxon>
        <taxon>Ascomycota</taxon>
        <taxon>Pezizomycotina</taxon>
        <taxon>Sordariomycetes</taxon>
        <taxon>Hypocreomycetidae</taxon>
        <taxon>Glomerellales</taxon>
        <taxon>Plectosphaerellaceae</taxon>
        <taxon>Plectosphaerella</taxon>
    </lineage>
</organism>
<dbReference type="EMBL" id="JAGSXJ010000009">
    <property type="protein sequence ID" value="KAH6688364.1"/>
    <property type="molecule type" value="Genomic_DNA"/>
</dbReference>
<gene>
    <name evidence="3" type="ORF">F5X68DRAFT_190044</name>
</gene>
<proteinExistence type="predicted"/>
<feature type="coiled-coil region" evidence="1">
    <location>
        <begin position="285"/>
        <end position="347"/>
    </location>
</feature>
<evidence type="ECO:0000313" key="4">
    <source>
        <dbReference type="Proteomes" id="UP000770015"/>
    </source>
</evidence>
<dbReference type="Proteomes" id="UP000770015">
    <property type="component" value="Unassembled WGS sequence"/>
</dbReference>
<feature type="region of interest" description="Disordered" evidence="2">
    <location>
        <begin position="80"/>
        <end position="102"/>
    </location>
</feature>
<sequence length="347" mass="37067">MIPAVDESVLRDNPGFAALHHTLTTAILNPDGSTKNPIIQKERDAVRKELKEQRIAEAKDHLLIHAIAMATPEPAPVKRTIAHSRTASSSASTTAPSQIKTSPPDPLLDLLHLLPPLLASPPLDPESTALLLSSPPFSDLPTLLPQLAPLISASIHASAASLARVADPATNPSYLHRRAASLADTVAARRKALADNEAALVADRIALASSLAALLAKHRSAADMLIKSLEGKHGVVARSLELRAEEVSLLARKGRGDAVAAKDALAADVYSPDAVQALVAYSAHLRDARARVQEAIAAARAELEEYGVDVPGEEAKEARMREMAKAYRTMERELDEVTRDLERLRTA</sequence>
<evidence type="ECO:0000313" key="3">
    <source>
        <dbReference type="EMBL" id="KAH6688364.1"/>
    </source>
</evidence>